<dbReference type="OrthoDB" id="9785737at2"/>
<keyword evidence="1" id="KW-1133">Transmembrane helix</keyword>
<gene>
    <name evidence="2" type="ORF">SAMN02927930_01652</name>
</gene>
<evidence type="ECO:0000313" key="2">
    <source>
        <dbReference type="EMBL" id="SDB42942.1"/>
    </source>
</evidence>
<organism evidence="2 3">
    <name type="scientific">Pseudidiomarina indica</name>
    <dbReference type="NCBI Taxonomy" id="1159017"/>
    <lineage>
        <taxon>Bacteria</taxon>
        <taxon>Pseudomonadati</taxon>
        <taxon>Pseudomonadota</taxon>
        <taxon>Gammaproteobacteria</taxon>
        <taxon>Alteromonadales</taxon>
        <taxon>Idiomarinaceae</taxon>
        <taxon>Pseudidiomarina</taxon>
    </lineage>
</organism>
<protein>
    <recommendedName>
        <fullName evidence="4">EF-hand domain-containing protein</fullName>
    </recommendedName>
</protein>
<accession>A0A1G6DCU2</accession>
<dbReference type="Proteomes" id="UP000199626">
    <property type="component" value="Unassembled WGS sequence"/>
</dbReference>
<reference evidence="3" key="1">
    <citation type="submission" date="2016-10" db="EMBL/GenBank/DDBJ databases">
        <authorList>
            <person name="Varghese N."/>
            <person name="Submissions S."/>
        </authorList>
    </citation>
    <scope>NUCLEOTIDE SEQUENCE [LARGE SCALE GENOMIC DNA]</scope>
    <source>
        <strain evidence="3">CGMCC 1.10824</strain>
    </source>
</reference>
<evidence type="ECO:0000313" key="3">
    <source>
        <dbReference type="Proteomes" id="UP000199626"/>
    </source>
</evidence>
<sequence length="699" mass="76822">MSAAQSTPHRWTFTRLGGFNQVVLTKADDIRHLSQLDPKLWVALSCPTSGLYFDQATLKYLDRDGDGRIRLPEVIQVTNWVSRVLHNPGLILDPKDTLRLDDINTDDKDGAAIHAAAQRLLELLGKADAGEISLADVTNQQSTLANARFNGDGVITPNTTDDEHLQSIIRIIVANSTPVTDASGQAGVNQALVNQFYSDVKARLAWLAAAQPGWVPDGVDGQRAAESLSAVRGKIDDYFSRCRAAQYDPRAAEQLNRASADWSSLATQDISEACAEMAEFPLAIISPTTELPLIRGLNPAWEARIKRLQEAVIKPVLGDLETLTYEQWNSLKARFDDYQNWLKGEAGQLLNALNSEELQALLDNDSQAAILSLVKQDLAVRPMVDAMNKVEELLRYRLYLKTLLNNFVSLPDFFDRDTRAIFEAGVLFLDGRACELTLEVTDAAKHATFGGLSRCYLAYCTCTRKDGSKKEIVAAFTEGPHDFLIVGRNGVFFDRHGQDWDATITKVVENPISVGQAFFSPYKKLIRFIEKQAEKSAQEAESASVTKLQEQSTKALSTDAEQTPVKPKFDIGVLAALGVAVGGIATALGLMLQALFDLGWLMPVGIFGLALLVSAPSMFIAWLKLRQRSLAPLLDASGWALNTNIKINSFFGSRLTKVAHLPKGSSRIITRHATPKRRWPAVLGVLIVIAIAAGVWYFY</sequence>
<feature type="transmembrane region" description="Helical" evidence="1">
    <location>
        <begin position="571"/>
        <end position="594"/>
    </location>
</feature>
<dbReference type="AlphaFoldDB" id="A0A1G6DCU2"/>
<proteinExistence type="predicted"/>
<feature type="transmembrane region" description="Helical" evidence="1">
    <location>
        <begin position="600"/>
        <end position="623"/>
    </location>
</feature>
<keyword evidence="1" id="KW-0812">Transmembrane</keyword>
<feature type="transmembrane region" description="Helical" evidence="1">
    <location>
        <begin position="679"/>
        <end position="698"/>
    </location>
</feature>
<evidence type="ECO:0008006" key="4">
    <source>
        <dbReference type="Google" id="ProtNLM"/>
    </source>
</evidence>
<name>A0A1G6DCU2_9GAMM</name>
<keyword evidence="3" id="KW-1185">Reference proteome</keyword>
<evidence type="ECO:0000256" key="1">
    <source>
        <dbReference type="SAM" id="Phobius"/>
    </source>
</evidence>
<dbReference type="RefSeq" id="WP_092593581.1">
    <property type="nucleotide sequence ID" value="NZ_FMXN01000009.1"/>
</dbReference>
<keyword evidence="1" id="KW-0472">Membrane</keyword>
<dbReference type="EMBL" id="FMXN01000009">
    <property type="protein sequence ID" value="SDB42942.1"/>
    <property type="molecule type" value="Genomic_DNA"/>
</dbReference>